<evidence type="ECO:0000313" key="1">
    <source>
        <dbReference type="EMBL" id="KJJ84890.1"/>
    </source>
</evidence>
<comment type="caution">
    <text evidence="1">The sequence shown here is derived from an EMBL/GenBank/DDBJ whole genome shotgun (WGS) entry which is preliminary data.</text>
</comment>
<evidence type="ECO:0000313" key="2">
    <source>
        <dbReference type="Proteomes" id="UP000033428"/>
    </source>
</evidence>
<keyword evidence="2" id="KW-1185">Reference proteome</keyword>
<dbReference type="AlphaFoldDB" id="A0A0F0CTX5"/>
<proteinExistence type="predicted"/>
<accession>A0A0F0CTX5</accession>
<protein>
    <submittedName>
        <fullName evidence="1">Uncharacterized protein</fullName>
    </submittedName>
</protein>
<dbReference type="Proteomes" id="UP000033428">
    <property type="component" value="Unassembled WGS sequence"/>
</dbReference>
<organism evidence="1 2">
    <name type="scientific">Candidatus Omnitrophus magneticus</name>
    <dbReference type="NCBI Taxonomy" id="1609969"/>
    <lineage>
        <taxon>Bacteria</taxon>
        <taxon>Pseudomonadati</taxon>
        <taxon>Candidatus Omnitrophota</taxon>
        <taxon>Candidatus Omnitrophus</taxon>
    </lineage>
</organism>
<dbReference type="EMBL" id="JYNY01000242">
    <property type="protein sequence ID" value="KJJ84890.1"/>
    <property type="molecule type" value="Genomic_DNA"/>
</dbReference>
<gene>
    <name evidence="1" type="ORF">OMAG_001243</name>
</gene>
<name>A0A0F0CTX5_9BACT</name>
<reference evidence="1 2" key="1">
    <citation type="submission" date="2015-02" db="EMBL/GenBank/DDBJ databases">
        <title>Single-cell genomics of uncultivated deep-branching MTB reveals a conserved set of magnetosome genes.</title>
        <authorList>
            <person name="Kolinko S."/>
            <person name="Richter M."/>
            <person name="Glockner F.O."/>
            <person name="Brachmann A."/>
            <person name="Schuler D."/>
        </authorList>
    </citation>
    <scope>NUCLEOTIDE SEQUENCE [LARGE SCALE GENOMIC DNA]</scope>
    <source>
        <strain evidence="1">SKK-01</strain>
    </source>
</reference>
<sequence length="1091" mass="123282">MEKIKGYVYPAKLKELDSKITAFQKKELELSAFADYLNKTLNAENIKLKEYPNFEKLVSTLEYEKKINFDIVDQERSQYIDVLGKKMSKEAMNGLVAESIKFKKGHIKAVDFYSYLRDKAKEYNIDMYKEFPNLFYYYIYTKLYEGIDNENLFKEIDKIEIALKEKFFTTDTEKNLDKHSKLVTMYVNLINIELTNEDYDLFKEYSSKVTVQEVISFFANLCSKYGINDDLGEVPAEIIDNLPNMIEFYEVAMKRDNNLIENTLKEMNAQDKNMSVLITGGFHTKGMKALLEKKGISYVVVMPKITKDIETPYIKVLTNQRTSLEAILTESAMPGVSEIKKADQEQVEDNGETLSPLLKFAFVVNMTTEELRDWSNAIGKTGVIGAETLEENAKALFDEAVTKLTTGWLDKIKGKLAEEMGKQDSANEWNKFVDNDILWEMLLSFYLGKYVGAGVEITKVIENAIKENFNAYRVKEQVTPGEQAVGEVVNPDIAKKIDGVIKKSFDYDEVVIVPISARPGAQFVVHKNFIERLVTEELPVNIHPGRGGKLKHHLEMQIHIDKYIFDNLTEEEKTRLVVHELSHLDIFNIEEAFKNFLDKEDARAFKDEILGNPRFGVSAYERWIAWKNAGKPIGEAQEKFINSTWALAKIEPGIGLYSRIERLIYERVEQIKNEKNVELTLKVICESEKIEPKDNITPGIYSAMGGSEAVQPGNTGGLIKGGDKVLLETGLTEKAITTVLGENVTPYEVFGEFNVPGLTETISINSSARIPAIVETRDHEIEILSGTVYIVGSDGTRSSVYNAGDIIKVTKNGIVDKSGATIQTLKDNKYGYMLVKESVVPANVKLDYEKNAAERASYAVYSAIKAHLPSILKGKIDIILPKGIFTEGSGEGSKKFEQKLFHNLFGDDVVNIYTYNNALGLNQNEITTRIRKSIESGRIPVLGATNVNIAAAEKITGDEFKEIMASVRTLALPDITQLEKTAEGWLFAREVEGLAILQAILTAKSIDDKEAIAMDIQRVMTQLTNRAVSIEDLYYMLPFESVPLEIKQKEGVVNSLQWMVQLVQKLLLQMPIQAFNPTEQLEQRRKVMWSV</sequence>